<evidence type="ECO:0000259" key="5">
    <source>
        <dbReference type="Pfam" id="PF00501"/>
    </source>
</evidence>
<reference evidence="6 7" key="1">
    <citation type="submission" date="2023-02" db="EMBL/GenBank/DDBJ databases">
        <title>Genome sequence of Lacticaseibacillus sp. KACC 23028.</title>
        <authorList>
            <person name="Kim S."/>
            <person name="Heo J."/>
            <person name="Kwon S.-W."/>
        </authorList>
    </citation>
    <scope>NUCLEOTIDE SEQUENCE [LARGE SCALE GENOMIC DNA]</scope>
    <source>
        <strain evidence="6 7">KACC 23028</strain>
    </source>
</reference>
<name>A0ABY7WYF6_9LACO</name>
<dbReference type="InterPro" id="IPR044507">
    <property type="entry name" value="DltA-like"/>
</dbReference>
<comment type="catalytic activity">
    <reaction evidence="4">
        <text>holo-[D-alanyl-carrier protein] + D-alanine + ATP = D-alanyl-[D-alanyl-carrier protein] + AMP + diphosphate</text>
        <dbReference type="Rhea" id="RHEA:55132"/>
        <dbReference type="Rhea" id="RHEA-COMP:14102"/>
        <dbReference type="Rhea" id="RHEA-COMP:14103"/>
        <dbReference type="ChEBI" id="CHEBI:30616"/>
        <dbReference type="ChEBI" id="CHEBI:33019"/>
        <dbReference type="ChEBI" id="CHEBI:57416"/>
        <dbReference type="ChEBI" id="CHEBI:64479"/>
        <dbReference type="ChEBI" id="CHEBI:138620"/>
        <dbReference type="ChEBI" id="CHEBI:456215"/>
        <dbReference type="EC" id="6.2.1.54"/>
    </reaction>
</comment>
<dbReference type="EMBL" id="CP117884">
    <property type="protein sequence ID" value="WDF82960.1"/>
    <property type="molecule type" value="Genomic_DNA"/>
</dbReference>
<comment type="subcellular location">
    <subcellularLocation>
        <location evidence="4">Cytoplasm</location>
    </subcellularLocation>
</comment>
<dbReference type="InterPro" id="IPR020845">
    <property type="entry name" value="AMP-binding_CS"/>
</dbReference>
<protein>
    <recommendedName>
        <fullName evidence="4">D-alanine--D-alanyl carrier protein ligase</fullName>
        <shortName evidence="4">DCL</shortName>
        <ecNumber evidence="4">6.2.1.54</ecNumber>
    </recommendedName>
    <alternativeName>
        <fullName evidence="4">D-alanine--poly(phosphoribitol) ligase subunit 1</fullName>
    </alternativeName>
    <alternativeName>
        <fullName evidence="4">D-alanine-activating enzyme</fullName>
        <shortName evidence="4">DAE</shortName>
    </alternativeName>
</protein>
<comment type="function">
    <text evidence="4">Catalyzes the first step in the D-alanylation of lipoteichoic acid (LTA), the activation of D-alanine and its transfer onto the D-alanyl carrier protein (Dcp) DltC. In an ATP-dependent two-step reaction, forms a high energy D-alanyl-AMP intermediate, followed by transfer of the D-alanyl residue as a thiol ester to the phosphopantheinyl prosthetic group of the Dcp. D-alanylation of LTA plays an important role in modulating the properties of the cell wall in Gram-positive bacteria, influencing the net charge of the cell wall.</text>
</comment>
<dbReference type="NCBIfam" id="TIGR01734">
    <property type="entry name" value="D-ala-DACP-lig"/>
    <property type="match status" value="1"/>
</dbReference>
<keyword evidence="1 4" id="KW-0436">Ligase</keyword>
<feature type="binding site" evidence="4">
    <location>
        <begin position="391"/>
        <end position="394"/>
    </location>
    <ligand>
        <name>ATP</name>
        <dbReference type="ChEBI" id="CHEBI:30616"/>
    </ligand>
</feature>
<dbReference type="InterPro" id="IPR010071">
    <property type="entry name" value="AA_adenyl_dom"/>
</dbReference>
<dbReference type="Gene3D" id="3.30.300.30">
    <property type="match status" value="1"/>
</dbReference>
<accession>A0ABY7WYF6</accession>
<keyword evidence="3 4" id="KW-0067">ATP-binding</keyword>
<feature type="binding site" evidence="4">
    <location>
        <position position="379"/>
    </location>
    <ligand>
        <name>ATP</name>
        <dbReference type="ChEBI" id="CHEBI:30616"/>
    </ligand>
</feature>
<comment type="similarity">
    <text evidence="4">Belongs to the ATP-dependent AMP-binding enzyme family. DltA subfamily.</text>
</comment>
<evidence type="ECO:0000313" key="7">
    <source>
        <dbReference type="Proteomes" id="UP001220377"/>
    </source>
</evidence>
<dbReference type="Proteomes" id="UP001220377">
    <property type="component" value="Chromosome"/>
</dbReference>
<dbReference type="SUPFAM" id="SSF56801">
    <property type="entry name" value="Acetyl-CoA synthetase-like"/>
    <property type="match status" value="1"/>
</dbReference>
<dbReference type="PANTHER" id="PTHR45398">
    <property type="match status" value="1"/>
</dbReference>
<feature type="binding site" evidence="4">
    <location>
        <begin position="292"/>
        <end position="297"/>
    </location>
    <ligand>
        <name>ATP</name>
        <dbReference type="ChEBI" id="CHEBI:30616"/>
    </ligand>
</feature>
<evidence type="ECO:0000256" key="3">
    <source>
        <dbReference type="ARBA" id="ARBA00022840"/>
    </source>
</evidence>
<proteinExistence type="inferred from homology"/>
<comment type="pathway">
    <text evidence="4">Cell wall biogenesis; lipoteichoic acid biosynthesis.</text>
</comment>
<evidence type="ECO:0000256" key="2">
    <source>
        <dbReference type="ARBA" id="ARBA00022741"/>
    </source>
</evidence>
<dbReference type="PROSITE" id="PS00455">
    <property type="entry name" value="AMP_BINDING"/>
    <property type="match status" value="1"/>
</dbReference>
<dbReference type="Gene3D" id="3.40.50.12780">
    <property type="entry name" value="N-terminal domain of ligase-like"/>
    <property type="match status" value="1"/>
</dbReference>
<feature type="domain" description="AMP-dependent synthetase/ligase" evidence="5">
    <location>
        <begin position="12"/>
        <end position="355"/>
    </location>
</feature>
<evidence type="ECO:0000256" key="1">
    <source>
        <dbReference type="ARBA" id="ARBA00022598"/>
    </source>
</evidence>
<organism evidence="6 7">
    <name type="scientific">Lacticaseibacillus pabuli</name>
    <dbReference type="NCBI Taxonomy" id="3025672"/>
    <lineage>
        <taxon>Bacteria</taxon>
        <taxon>Bacillati</taxon>
        <taxon>Bacillota</taxon>
        <taxon>Bacilli</taxon>
        <taxon>Lactobacillales</taxon>
        <taxon>Lactobacillaceae</taxon>
        <taxon>Lacticaseibacillus</taxon>
    </lineage>
</organism>
<gene>
    <name evidence="4 6" type="primary">dltA</name>
    <name evidence="6" type="ORF">PQ472_01570</name>
</gene>
<dbReference type="PANTHER" id="PTHR45398:SF1">
    <property type="entry name" value="ENZYME, PUTATIVE (JCVI)-RELATED"/>
    <property type="match status" value="1"/>
</dbReference>
<dbReference type="NCBIfam" id="NF003417">
    <property type="entry name" value="PRK04813.1"/>
    <property type="match status" value="1"/>
</dbReference>
<dbReference type="CDD" id="cd05945">
    <property type="entry name" value="DltA"/>
    <property type="match status" value="1"/>
</dbReference>
<dbReference type="HAMAP" id="MF_00593">
    <property type="entry name" value="DltA"/>
    <property type="match status" value="1"/>
</dbReference>
<dbReference type="Pfam" id="PF00501">
    <property type="entry name" value="AMP-binding"/>
    <property type="match status" value="1"/>
</dbReference>
<dbReference type="EC" id="6.2.1.54" evidence="4"/>
<dbReference type="InterPro" id="IPR042099">
    <property type="entry name" value="ANL_N_sf"/>
</dbReference>
<dbReference type="NCBIfam" id="TIGR01733">
    <property type="entry name" value="AA-adenyl-dom"/>
    <property type="match status" value="1"/>
</dbReference>
<keyword evidence="7" id="KW-1185">Reference proteome</keyword>
<evidence type="ECO:0000313" key="6">
    <source>
        <dbReference type="EMBL" id="WDF82960.1"/>
    </source>
</evidence>
<dbReference type="GO" id="GO:0016874">
    <property type="term" value="F:ligase activity"/>
    <property type="evidence" value="ECO:0007669"/>
    <property type="project" value="UniProtKB-KW"/>
</dbReference>
<keyword evidence="2 4" id="KW-0547">Nucleotide-binding</keyword>
<feature type="binding site" evidence="4">
    <location>
        <position position="197"/>
    </location>
    <ligand>
        <name>D-alanine</name>
        <dbReference type="ChEBI" id="CHEBI:57416"/>
    </ligand>
</feature>
<feature type="binding site" evidence="4">
    <location>
        <position position="490"/>
    </location>
    <ligand>
        <name>ATP</name>
        <dbReference type="ChEBI" id="CHEBI:30616"/>
    </ligand>
</feature>
<dbReference type="InterPro" id="IPR010072">
    <property type="entry name" value="DltA"/>
</dbReference>
<dbReference type="RefSeq" id="WP_274260768.1">
    <property type="nucleotide sequence ID" value="NZ_CP117884.1"/>
</dbReference>
<dbReference type="InterPro" id="IPR045851">
    <property type="entry name" value="AMP-bd_C_sf"/>
</dbReference>
<keyword evidence="4" id="KW-0963">Cytoplasm</keyword>
<feature type="binding site" evidence="4">
    <location>
        <begin position="153"/>
        <end position="154"/>
    </location>
    <ligand>
        <name>ATP</name>
        <dbReference type="ChEBI" id="CHEBI:30616"/>
    </ligand>
</feature>
<feature type="binding site" evidence="4">
    <location>
        <position position="490"/>
    </location>
    <ligand>
        <name>D-alanine</name>
        <dbReference type="ChEBI" id="CHEBI:57416"/>
    </ligand>
</feature>
<sequence>MNNNIITKIDAIATAHPDLPAYEYLDQTFSYGELKAASDAIADAIIAKHLDRTKPIMIYADQQFATIAAFLGTVKAGHAYIPVDTHSPNERLTMIDDIAKPALTIANAPLTVQLSTPVINQDELTAILAHADQASAPTVAPVHGDENFYIIFTSGTTGQPKGVQISHDNLRSFTDWMTTFGLPDHPRSLVQAPYSFDLSVMSLYPTLLAGGTLVVLPKDKTANLAAMFQLLPTLNLDVWVSTPSFMAMCMLDANFDAAHYTRLKQIFFCGEELTNQLASKILDRFPDVELYNTYGPTEATVAVTAVRITPALLDKYPRLPIGYSKSDTEMTVIDAHGDNGEGELLIAGPSVSKGYINRPEKTASVFNADGQPNSYRSGDLGTIDADGLVFYHGRTDFQIKMNGYRIELEEVNHFLNGSSYIKQGVAIPRYNKDHKVTQLIAYVVPGEQVALSGNDLTRAIKDELGGAMMDYMIPQRFVYREQLPLTQNDKVAIKMLISEVNNNA</sequence>
<dbReference type="InterPro" id="IPR000873">
    <property type="entry name" value="AMP-dep_synth/lig_dom"/>
</dbReference>
<feature type="binding site" evidence="4">
    <location>
        <position position="301"/>
    </location>
    <ligand>
        <name>D-alanine</name>
        <dbReference type="ChEBI" id="CHEBI:57416"/>
    </ligand>
</feature>
<evidence type="ECO:0000256" key="4">
    <source>
        <dbReference type="HAMAP-Rule" id="MF_00593"/>
    </source>
</evidence>